<dbReference type="PANTHER" id="PTHR43047">
    <property type="entry name" value="TWO-COMPONENT HISTIDINE PROTEIN KINASE"/>
    <property type="match status" value="1"/>
</dbReference>
<dbReference type="SMART" id="SM00388">
    <property type="entry name" value="HisKA"/>
    <property type="match status" value="1"/>
</dbReference>
<reference evidence="9 10" key="1">
    <citation type="submission" date="2018-05" db="EMBL/GenBank/DDBJ databases">
        <title>Genomic Encyclopedia of Type Strains, Phase IV (KMG-IV): sequencing the most valuable type-strain genomes for metagenomic binning, comparative biology and taxonomic classification.</title>
        <authorList>
            <person name="Goeker M."/>
        </authorList>
    </citation>
    <scope>NUCLEOTIDE SEQUENCE [LARGE SCALE GENOMIC DNA]</scope>
    <source>
        <strain evidence="9 10">DSM 6462</strain>
    </source>
</reference>
<name>A0A2V3U3N9_9HYPH</name>
<evidence type="ECO:0000256" key="4">
    <source>
        <dbReference type="ARBA" id="ARBA00022679"/>
    </source>
</evidence>
<dbReference type="InterPro" id="IPR035965">
    <property type="entry name" value="PAS-like_dom_sf"/>
</dbReference>
<dbReference type="NCBIfam" id="TIGR00229">
    <property type="entry name" value="sensory_box"/>
    <property type="match status" value="1"/>
</dbReference>
<keyword evidence="5" id="KW-0418">Kinase</keyword>
<evidence type="ECO:0000256" key="2">
    <source>
        <dbReference type="ARBA" id="ARBA00012438"/>
    </source>
</evidence>
<dbReference type="AlphaFoldDB" id="A0A2V3U3N9"/>
<dbReference type="SMART" id="SM00091">
    <property type="entry name" value="PAS"/>
    <property type="match status" value="2"/>
</dbReference>
<dbReference type="PROSITE" id="PS50109">
    <property type="entry name" value="HIS_KIN"/>
    <property type="match status" value="1"/>
</dbReference>
<dbReference type="Pfam" id="PF00989">
    <property type="entry name" value="PAS"/>
    <property type="match status" value="1"/>
</dbReference>
<sequence>MIADLRRDTSLAPFLKSRTAVIVWSMAKSRVVWASAEARPLVAALTEDHTQAPTPETHNRLMRLATALPAHGVRLERWRVNSRRQSDIVTLACRPVATADGQELLVTVVVGALPRAMAGSSSRLEPEPEGASVAMAETKPAAVVSPQPPDLLTQIRTLASTRRSLRFVWASDTTGRLLRVSPELATVVGGHAADIVGRRWDELIGGVVRDPQGCVAAALARRQTWPRCAVLWQVGEGEALLPVELGALLVTADGEATFQGYGLCRLGDVQDQTFQDAKLQDARTEDTEVQDARPPGALRAAVPAGVGKAGAGAAAATSRMPDAEAVEPPVAGRENRAADTTSVPPKAFAPDGPPRETVARETVAIVAPDVSAAQAVRDTMGMNQPEVVPVETVAAETEATESALQNEGPNQAPLDHAPEHEEPLDEAVRDEIPSSENPSTEPPSAETPSTEEPVGGAALPTAPHLAPAAPPNPGSEIAPDDGIAQSGPVVEASADETSAVEAVVAEDGVSREERFEVSDGEAGGSASHGDAAPALDAGGEGEQVGEARVAPVRPTEPPANDQGATDSAPQAPAEGVGEAAGSFAPVRGQVRATLGTPKVVPLRVVETVRDPADEADGRPPQRPTLSTNERNAFREIARALGARYLGEEDPGGQTAQGGPQPAGPPPQSPAREVPQTEEQRASEHGAPEATADGKPERPVTDTVAVRAQDRKGARAINYVGERPSFAPLTDKLPIGILVSRGDDILYANRTLLDFLGYADITGLAAVGLWDLFTSRAQVGDGAAPIALKAANGDDLAVDARLTTLEWNGAPATLLSFRRSLEPEIAERIHALEGELVLHEGQARELSQILDTATDGVIILDDAGRILSLNRSAEALFGYDEGDVVGEFFTLLLAPESHVVAVDYLEGLKAGGVASVMNDGREVVGRVRQGGLSPLTITMGRVSEPPNRKFCVVARDMTAFKKAEADLMKAKKAAEEASAQKSDFLAKISHEIRTPLNAIIGFAEVMQEERFGPIGNERYKEYLNDIHVSGGHVISLVNDLLDLAKIEAGRLDLNFASVNLNEVVAGCVALMQPQVGRSRIVLRTSLAPKLPPVVADERAMRQVVLNILSNAVKFTDAGGQVIVSTALTDRGEIALRVRDTGIGMSVAEIEQALEPFRQLATARRHGGTGLGLPLTKALVEANRGALSITSAKREGTLVEIVLPRTRVLAE</sequence>
<feature type="compositionally biased region" description="Basic and acidic residues" evidence="6">
    <location>
        <begin position="508"/>
        <end position="517"/>
    </location>
</feature>
<proteinExistence type="predicted"/>
<evidence type="ECO:0000256" key="6">
    <source>
        <dbReference type="SAM" id="MobiDB-lite"/>
    </source>
</evidence>
<evidence type="ECO:0000256" key="1">
    <source>
        <dbReference type="ARBA" id="ARBA00000085"/>
    </source>
</evidence>
<dbReference type="InterPro" id="IPR004358">
    <property type="entry name" value="Sig_transdc_His_kin-like_C"/>
</dbReference>
<dbReference type="InterPro" id="IPR036097">
    <property type="entry name" value="HisK_dim/P_sf"/>
</dbReference>
<feature type="compositionally biased region" description="Basic and acidic residues" evidence="6">
    <location>
        <begin position="606"/>
        <end position="619"/>
    </location>
</feature>
<dbReference type="SUPFAM" id="SSF55785">
    <property type="entry name" value="PYP-like sensor domain (PAS domain)"/>
    <property type="match status" value="1"/>
</dbReference>
<evidence type="ECO:0000259" key="7">
    <source>
        <dbReference type="PROSITE" id="PS50109"/>
    </source>
</evidence>
<dbReference type="GO" id="GO:0000155">
    <property type="term" value="F:phosphorelay sensor kinase activity"/>
    <property type="evidence" value="ECO:0007669"/>
    <property type="project" value="InterPro"/>
</dbReference>
<dbReference type="PANTHER" id="PTHR43047:SF72">
    <property type="entry name" value="OSMOSENSING HISTIDINE PROTEIN KINASE SLN1"/>
    <property type="match status" value="1"/>
</dbReference>
<dbReference type="InterPro" id="IPR036890">
    <property type="entry name" value="HATPase_C_sf"/>
</dbReference>
<dbReference type="GO" id="GO:0006355">
    <property type="term" value="P:regulation of DNA-templated transcription"/>
    <property type="evidence" value="ECO:0007669"/>
    <property type="project" value="InterPro"/>
</dbReference>
<feature type="region of interest" description="Disordered" evidence="6">
    <location>
        <begin position="646"/>
        <end position="702"/>
    </location>
</feature>
<dbReference type="InterPro" id="IPR000014">
    <property type="entry name" value="PAS"/>
</dbReference>
<evidence type="ECO:0000259" key="8">
    <source>
        <dbReference type="PROSITE" id="PS50112"/>
    </source>
</evidence>
<comment type="catalytic activity">
    <reaction evidence="1">
        <text>ATP + protein L-histidine = ADP + protein N-phospho-L-histidine.</text>
        <dbReference type="EC" id="2.7.13.3"/>
    </reaction>
</comment>
<feature type="compositionally biased region" description="Basic and acidic residues" evidence="6">
    <location>
        <begin position="416"/>
        <end position="432"/>
    </location>
</feature>
<feature type="region of interest" description="Disordered" evidence="6">
    <location>
        <begin position="395"/>
        <end position="632"/>
    </location>
</feature>
<dbReference type="Pfam" id="PF13188">
    <property type="entry name" value="PAS_8"/>
    <property type="match status" value="1"/>
</dbReference>
<feature type="domain" description="Histidine kinase" evidence="7">
    <location>
        <begin position="986"/>
        <end position="1205"/>
    </location>
</feature>
<dbReference type="GO" id="GO:0005886">
    <property type="term" value="C:plasma membrane"/>
    <property type="evidence" value="ECO:0007669"/>
    <property type="project" value="TreeGrafter"/>
</dbReference>
<dbReference type="InterPro" id="IPR003661">
    <property type="entry name" value="HisK_dim/P_dom"/>
</dbReference>
<dbReference type="CDD" id="cd00082">
    <property type="entry name" value="HisKA"/>
    <property type="match status" value="1"/>
</dbReference>
<feature type="compositionally biased region" description="Low complexity" evidence="6">
    <location>
        <begin position="434"/>
        <end position="467"/>
    </location>
</feature>
<dbReference type="InterPro" id="IPR005467">
    <property type="entry name" value="His_kinase_dom"/>
</dbReference>
<dbReference type="CDD" id="cd00130">
    <property type="entry name" value="PAS"/>
    <property type="match status" value="1"/>
</dbReference>
<keyword evidence="4" id="KW-0808">Transferase</keyword>
<dbReference type="Gene3D" id="3.30.565.10">
    <property type="entry name" value="Histidine kinase-like ATPase, C-terminal domain"/>
    <property type="match status" value="1"/>
</dbReference>
<dbReference type="SUPFAM" id="SSF47384">
    <property type="entry name" value="Homodimeric domain of signal transducing histidine kinase"/>
    <property type="match status" value="1"/>
</dbReference>
<evidence type="ECO:0000313" key="10">
    <source>
        <dbReference type="Proteomes" id="UP000248021"/>
    </source>
</evidence>
<gene>
    <name evidence="9" type="ORF">C7450_108336</name>
</gene>
<organism evidence="9 10">
    <name type="scientific">Chelatococcus asaccharovorans</name>
    <dbReference type="NCBI Taxonomy" id="28210"/>
    <lineage>
        <taxon>Bacteria</taxon>
        <taxon>Pseudomonadati</taxon>
        <taxon>Pseudomonadota</taxon>
        <taxon>Alphaproteobacteria</taxon>
        <taxon>Hyphomicrobiales</taxon>
        <taxon>Chelatococcaceae</taxon>
        <taxon>Chelatococcus</taxon>
    </lineage>
</organism>
<dbReference type="Pfam" id="PF00512">
    <property type="entry name" value="HisKA"/>
    <property type="match status" value="1"/>
</dbReference>
<keyword evidence="3" id="KW-0597">Phosphoprotein</keyword>
<feature type="region of interest" description="Disordered" evidence="6">
    <location>
        <begin position="327"/>
        <end position="355"/>
    </location>
</feature>
<evidence type="ECO:0000313" key="9">
    <source>
        <dbReference type="EMBL" id="PXW56584.1"/>
    </source>
</evidence>
<dbReference type="GO" id="GO:0009927">
    <property type="term" value="F:histidine phosphotransfer kinase activity"/>
    <property type="evidence" value="ECO:0007669"/>
    <property type="project" value="TreeGrafter"/>
</dbReference>
<feature type="compositionally biased region" description="Basic and acidic residues" evidence="6">
    <location>
        <begin position="677"/>
        <end position="699"/>
    </location>
</feature>
<dbReference type="PROSITE" id="PS50112">
    <property type="entry name" value="PAS"/>
    <property type="match status" value="1"/>
</dbReference>
<comment type="caution">
    <text evidence="9">The sequence shown here is derived from an EMBL/GenBank/DDBJ whole genome shotgun (WGS) entry which is preliminary data.</text>
</comment>
<dbReference type="Gene3D" id="3.30.450.20">
    <property type="entry name" value="PAS domain"/>
    <property type="match status" value="1"/>
</dbReference>
<protein>
    <recommendedName>
        <fullName evidence="2">histidine kinase</fullName>
        <ecNumber evidence="2">2.7.13.3</ecNumber>
    </recommendedName>
</protein>
<keyword evidence="10" id="KW-1185">Reference proteome</keyword>
<dbReference type="Proteomes" id="UP000248021">
    <property type="component" value="Unassembled WGS sequence"/>
</dbReference>
<accession>A0A2V3U3N9</accession>
<dbReference type="Gene3D" id="1.10.287.130">
    <property type="match status" value="1"/>
</dbReference>
<evidence type="ECO:0000256" key="3">
    <source>
        <dbReference type="ARBA" id="ARBA00022553"/>
    </source>
</evidence>
<dbReference type="PRINTS" id="PR00344">
    <property type="entry name" value="BCTRLSENSOR"/>
</dbReference>
<dbReference type="InterPro" id="IPR013767">
    <property type="entry name" value="PAS_fold"/>
</dbReference>
<dbReference type="InterPro" id="IPR003594">
    <property type="entry name" value="HATPase_dom"/>
</dbReference>
<dbReference type="SUPFAM" id="SSF55874">
    <property type="entry name" value="ATPase domain of HSP90 chaperone/DNA topoisomerase II/histidine kinase"/>
    <property type="match status" value="1"/>
</dbReference>
<feature type="domain" description="PAS" evidence="8">
    <location>
        <begin position="841"/>
        <end position="911"/>
    </location>
</feature>
<dbReference type="Pfam" id="PF02518">
    <property type="entry name" value="HATPase_c"/>
    <property type="match status" value="1"/>
</dbReference>
<dbReference type="EMBL" id="QJJK01000008">
    <property type="protein sequence ID" value="PXW56584.1"/>
    <property type="molecule type" value="Genomic_DNA"/>
</dbReference>
<evidence type="ECO:0000256" key="5">
    <source>
        <dbReference type="ARBA" id="ARBA00022777"/>
    </source>
</evidence>
<dbReference type="SMART" id="SM00387">
    <property type="entry name" value="HATPase_c"/>
    <property type="match status" value="1"/>
</dbReference>
<dbReference type="EC" id="2.7.13.3" evidence="2"/>